<comment type="function">
    <text evidence="4">Catalyzes the reversible cyclization of carbamoyl aspartate to dihydroorotate.</text>
</comment>
<keyword evidence="1 4" id="KW-0479">Metal-binding</keyword>
<dbReference type="OrthoDB" id="8791at2157"/>
<feature type="modified residue" description="N6-carboxylysine" evidence="4">
    <location>
        <position position="128"/>
    </location>
</feature>
<evidence type="ECO:0000259" key="5">
    <source>
        <dbReference type="Pfam" id="PF01979"/>
    </source>
</evidence>
<comment type="pathway">
    <text evidence="4">Pyrimidine metabolism; UMP biosynthesis via de novo pathway; (S)-dihydroorotate from bicarbonate: step 3/3.</text>
</comment>
<dbReference type="Gene3D" id="3.20.20.140">
    <property type="entry name" value="Metal-dependent hydrolases"/>
    <property type="match status" value="1"/>
</dbReference>
<dbReference type="Proteomes" id="UP000256877">
    <property type="component" value="Unassembled WGS sequence"/>
</dbReference>
<sequence>MLKECIKIEGRAFLGGKVTRVKLGSGECKTLQLSNKYLILPGMVDIHVHFRDWGLSHKETLRGGAAAALAGGVVAVGDMPNTKPHIRTADLYKKRLEEGSALPIIYKVHMGIPQDLEELRAARPPTIKIYPEDVEAFGWGHIEKAAEACATLGCRLVFHCEDPAYFKEGERPPIAEFACVERARQMAFKTGVKIHLTHITLSQTAEAARGWATVDATPHHLLLDVENCRDRGLCHVNPRLRTPEMRKRLLAAFASGLVDIYATDHAPHTLEEKRSEAPPPGICSLDVALSLLLTLWKRGVVTLSDVVRLYSHRPARFFDLQIDVKKGYFTVVRLEEFTVRGEEFAGTCKHTPFEGFKAFGRVFATSVGGRIYFKNGDVYMINI</sequence>
<feature type="domain" description="Amidohydrolase-related" evidence="5">
    <location>
        <begin position="39"/>
        <end position="321"/>
    </location>
</feature>
<feature type="binding site" evidence="4">
    <location>
        <position position="159"/>
    </location>
    <ligand>
        <name>Zn(2+)</name>
        <dbReference type="ChEBI" id="CHEBI:29105"/>
        <label>2</label>
    </ligand>
</feature>
<keyword evidence="2 4" id="KW-0378">Hydrolase</keyword>
<feature type="binding site" evidence="4">
    <location>
        <begin position="280"/>
        <end position="281"/>
    </location>
    <ligand>
        <name>substrate</name>
    </ligand>
</feature>
<dbReference type="GO" id="GO:0004151">
    <property type="term" value="F:dihydroorotase activity"/>
    <property type="evidence" value="ECO:0007669"/>
    <property type="project" value="UniProtKB-UniRule"/>
</dbReference>
<dbReference type="EC" id="3.5.2.3" evidence="4"/>
<feature type="binding site" evidence="4">
    <location>
        <position position="128"/>
    </location>
    <ligand>
        <name>Zn(2+)</name>
        <dbReference type="ChEBI" id="CHEBI:29105"/>
        <label>1</label>
    </ligand>
</feature>
<feature type="binding site" evidence="4">
    <location>
        <position position="268"/>
    </location>
    <ligand>
        <name>substrate</name>
    </ligand>
</feature>
<evidence type="ECO:0000313" key="6">
    <source>
        <dbReference type="EMBL" id="RFA94601.1"/>
    </source>
</evidence>
<feature type="binding site" evidence="4">
    <location>
        <position position="198"/>
    </location>
    <ligand>
        <name>Zn(2+)</name>
        <dbReference type="ChEBI" id="CHEBI:29105"/>
        <label>2</label>
    </ligand>
</feature>
<dbReference type="InterPro" id="IPR006680">
    <property type="entry name" value="Amidohydro-rel"/>
</dbReference>
<feature type="binding site" evidence="4">
    <location>
        <begin position="49"/>
        <end position="51"/>
    </location>
    <ligand>
        <name>substrate</name>
    </ligand>
</feature>
<keyword evidence="4" id="KW-0862">Zinc</keyword>
<evidence type="ECO:0000313" key="8">
    <source>
        <dbReference type="Proteomes" id="UP000256877"/>
    </source>
</evidence>
<comment type="cofactor">
    <cofactor evidence="4">
        <name>Zn(2+)</name>
        <dbReference type="ChEBI" id="CHEBI:29105"/>
    </cofactor>
    <text evidence="4">Binds 2 Zn(2+) ions per subunit.</text>
</comment>
<proteinExistence type="inferred from homology"/>
<dbReference type="Pfam" id="PF01979">
    <property type="entry name" value="Amidohydro_1"/>
    <property type="match status" value="1"/>
</dbReference>
<dbReference type="Proteomes" id="UP000257123">
    <property type="component" value="Unassembled WGS sequence"/>
</dbReference>
<feature type="active site" evidence="4">
    <location>
        <position position="264"/>
    </location>
</feature>
<comment type="catalytic activity">
    <reaction evidence="4">
        <text>(S)-dihydroorotate + H2O = N-carbamoyl-L-aspartate + H(+)</text>
        <dbReference type="Rhea" id="RHEA:24296"/>
        <dbReference type="ChEBI" id="CHEBI:15377"/>
        <dbReference type="ChEBI" id="CHEBI:15378"/>
        <dbReference type="ChEBI" id="CHEBI:30864"/>
        <dbReference type="ChEBI" id="CHEBI:32814"/>
        <dbReference type="EC" id="3.5.2.3"/>
    </reaction>
</comment>
<dbReference type="InterPro" id="IPR002195">
    <property type="entry name" value="Dihydroorotase_CS"/>
</dbReference>
<dbReference type="UniPathway" id="UPA00070">
    <property type="reaction ID" value="UER00117"/>
</dbReference>
<dbReference type="PANTHER" id="PTHR43668">
    <property type="entry name" value="ALLANTOINASE"/>
    <property type="match status" value="1"/>
</dbReference>
<dbReference type="InterPro" id="IPR050138">
    <property type="entry name" value="DHOase/Allantoinase_Hydrolase"/>
</dbReference>
<protein>
    <recommendedName>
        <fullName evidence="4">Dihydroorotase</fullName>
        <shortName evidence="4">DHOase</shortName>
        <ecNumber evidence="4">3.5.2.3</ecNumber>
    </recommendedName>
</protein>
<evidence type="ECO:0000313" key="7">
    <source>
        <dbReference type="EMBL" id="RFA94855.1"/>
    </source>
</evidence>
<accession>A0A371QWQ6</accession>
<dbReference type="RefSeq" id="WP_116421521.1">
    <property type="nucleotide sequence ID" value="NZ_NMUE01000031.1"/>
</dbReference>
<dbReference type="PROSITE" id="PS00483">
    <property type="entry name" value="DIHYDROOROTASE_2"/>
    <property type="match status" value="1"/>
</dbReference>
<evidence type="ECO:0000256" key="4">
    <source>
        <dbReference type="HAMAP-Rule" id="MF_00220"/>
    </source>
</evidence>
<feature type="binding site" evidence="4">
    <location>
        <position position="264"/>
    </location>
    <ligand>
        <name>Zn(2+)</name>
        <dbReference type="ChEBI" id="CHEBI:29105"/>
        <label>1</label>
    </ligand>
</feature>
<organism evidence="7 9">
    <name type="scientific">Pyrobaculum aerophilum</name>
    <dbReference type="NCBI Taxonomy" id="13773"/>
    <lineage>
        <taxon>Archaea</taxon>
        <taxon>Thermoproteota</taxon>
        <taxon>Thermoprotei</taxon>
        <taxon>Thermoproteales</taxon>
        <taxon>Thermoproteaceae</taxon>
        <taxon>Pyrobaculum</taxon>
    </lineage>
</organism>
<comment type="similarity">
    <text evidence="4">Belongs to the metallo-dependent hydrolases superfamily. DHOase family. Class I DHOase subfamily.</text>
</comment>
<dbReference type="EMBL" id="NMUF01000079">
    <property type="protein sequence ID" value="RFA94601.1"/>
    <property type="molecule type" value="Genomic_DNA"/>
</dbReference>
<name>A0A371QWQ6_9CREN</name>
<dbReference type="InterPro" id="IPR011059">
    <property type="entry name" value="Metal-dep_hydrolase_composite"/>
</dbReference>
<evidence type="ECO:0000256" key="3">
    <source>
        <dbReference type="ARBA" id="ARBA00022975"/>
    </source>
</evidence>
<feature type="binding site" evidence="4">
    <location>
        <position position="47"/>
    </location>
    <ligand>
        <name>Zn(2+)</name>
        <dbReference type="ChEBI" id="CHEBI:29105"/>
        <label>1</label>
    </ligand>
</feature>
<dbReference type="CDD" id="cd01318">
    <property type="entry name" value="DHOase_IIb"/>
    <property type="match status" value="1"/>
</dbReference>
<reference evidence="8 9" key="1">
    <citation type="submission" date="2017-07" db="EMBL/GenBank/DDBJ databases">
        <title>Draft genome sequence of aerobic hyperthermophilic archaea, Pyrobaculum aerophilum YKB31 and YKB32.</title>
        <authorList>
            <person name="Mochizuki T."/>
            <person name="Berliner A.J."/>
            <person name="Yoshida-Takashima Y."/>
            <person name="Takaki Y."/>
            <person name="Nunoura T."/>
            <person name="Takai K."/>
        </authorList>
    </citation>
    <scope>NUCLEOTIDE SEQUENCE [LARGE SCALE GENOMIC DNA]</scope>
    <source>
        <strain evidence="7 9">YKB31</strain>
        <strain evidence="6 8">YKB32</strain>
    </source>
</reference>
<dbReference type="SUPFAM" id="SSF51556">
    <property type="entry name" value="Metallo-dependent hydrolases"/>
    <property type="match status" value="1"/>
</dbReference>
<evidence type="ECO:0000313" key="9">
    <source>
        <dbReference type="Proteomes" id="UP000257123"/>
    </source>
</evidence>
<gene>
    <name evidence="4" type="primary">pyrC</name>
    <name evidence="7" type="ORF">CGL51_09265</name>
    <name evidence="6" type="ORF">CGL52_14140</name>
</gene>
<dbReference type="PANTHER" id="PTHR43668:SF2">
    <property type="entry name" value="ALLANTOINASE"/>
    <property type="match status" value="1"/>
</dbReference>
<dbReference type="HAMAP" id="MF_00220_A">
    <property type="entry name" value="PyrC_classI_A"/>
    <property type="match status" value="1"/>
</dbReference>
<dbReference type="GO" id="GO:0006145">
    <property type="term" value="P:purine nucleobase catabolic process"/>
    <property type="evidence" value="ECO:0007669"/>
    <property type="project" value="TreeGrafter"/>
</dbReference>
<keyword evidence="3 4" id="KW-0665">Pyrimidine biosynthesis</keyword>
<comment type="caution">
    <text evidence="7">The sequence shown here is derived from an EMBL/GenBank/DDBJ whole genome shotgun (WGS) entry which is preliminary data.</text>
</comment>
<dbReference type="InterPro" id="IPR004722">
    <property type="entry name" value="DHOase"/>
</dbReference>
<dbReference type="SUPFAM" id="SSF51338">
    <property type="entry name" value="Composite domain of metallo-dependent hydrolases"/>
    <property type="match status" value="1"/>
</dbReference>
<feature type="binding site" evidence="4">
    <location>
        <position position="49"/>
    </location>
    <ligand>
        <name>Zn(2+)</name>
        <dbReference type="ChEBI" id="CHEBI:29105"/>
        <label>1</label>
    </ligand>
</feature>
<feature type="binding site" evidence="4">
    <location>
        <position position="128"/>
    </location>
    <ligand>
        <name>Zn(2+)</name>
        <dbReference type="ChEBI" id="CHEBI:29105"/>
        <label>2</label>
    </ligand>
</feature>
<dbReference type="GO" id="GO:0044205">
    <property type="term" value="P:'de novo' UMP biosynthetic process"/>
    <property type="evidence" value="ECO:0007669"/>
    <property type="project" value="UniProtKB-UniRule"/>
</dbReference>
<evidence type="ECO:0000256" key="1">
    <source>
        <dbReference type="ARBA" id="ARBA00022723"/>
    </source>
</evidence>
<dbReference type="GO" id="GO:0005737">
    <property type="term" value="C:cytoplasm"/>
    <property type="evidence" value="ECO:0007669"/>
    <property type="project" value="TreeGrafter"/>
</dbReference>
<dbReference type="EMBL" id="NMUE01000031">
    <property type="protein sequence ID" value="RFA94855.1"/>
    <property type="molecule type" value="Genomic_DNA"/>
</dbReference>
<dbReference type="GO" id="GO:0004038">
    <property type="term" value="F:allantoinase activity"/>
    <property type="evidence" value="ECO:0007669"/>
    <property type="project" value="TreeGrafter"/>
</dbReference>
<dbReference type="GO" id="GO:0008270">
    <property type="term" value="F:zinc ion binding"/>
    <property type="evidence" value="ECO:0007669"/>
    <property type="project" value="UniProtKB-UniRule"/>
</dbReference>
<feature type="binding site" evidence="4">
    <location>
        <position position="81"/>
    </location>
    <ligand>
        <name>substrate</name>
    </ligand>
</feature>
<dbReference type="InterPro" id="IPR032466">
    <property type="entry name" value="Metal_Hydrolase"/>
</dbReference>
<evidence type="ECO:0000256" key="2">
    <source>
        <dbReference type="ARBA" id="ARBA00022801"/>
    </source>
</evidence>
<dbReference type="AlphaFoldDB" id="A0A371QWQ6"/>